<evidence type="ECO:0000313" key="1">
    <source>
        <dbReference type="EMBL" id="KAJ8869037.1"/>
    </source>
</evidence>
<dbReference type="Proteomes" id="UP001159363">
    <property type="component" value="Chromosome 13"/>
</dbReference>
<comment type="caution">
    <text evidence="1">The sequence shown here is derived from an EMBL/GenBank/DDBJ whole genome shotgun (WGS) entry which is preliminary data.</text>
</comment>
<name>A0ABQ9GC26_9NEOP</name>
<proteinExistence type="predicted"/>
<organism evidence="1 2">
    <name type="scientific">Dryococelus australis</name>
    <dbReference type="NCBI Taxonomy" id="614101"/>
    <lineage>
        <taxon>Eukaryota</taxon>
        <taxon>Metazoa</taxon>
        <taxon>Ecdysozoa</taxon>
        <taxon>Arthropoda</taxon>
        <taxon>Hexapoda</taxon>
        <taxon>Insecta</taxon>
        <taxon>Pterygota</taxon>
        <taxon>Neoptera</taxon>
        <taxon>Polyneoptera</taxon>
        <taxon>Phasmatodea</taxon>
        <taxon>Verophasmatodea</taxon>
        <taxon>Anareolatae</taxon>
        <taxon>Phasmatidae</taxon>
        <taxon>Eurycanthinae</taxon>
        <taxon>Dryococelus</taxon>
    </lineage>
</organism>
<protein>
    <submittedName>
        <fullName evidence="1">Uncharacterized protein</fullName>
    </submittedName>
</protein>
<reference evidence="1 2" key="1">
    <citation type="submission" date="2023-02" db="EMBL/GenBank/DDBJ databases">
        <title>LHISI_Scaffold_Assembly.</title>
        <authorList>
            <person name="Stuart O.P."/>
            <person name="Cleave R."/>
            <person name="Magrath M.J.L."/>
            <person name="Mikheyev A.S."/>
        </authorList>
    </citation>
    <scope>NUCLEOTIDE SEQUENCE [LARGE SCALE GENOMIC DNA]</scope>
    <source>
        <strain evidence="1">Daus_M_001</strain>
        <tissue evidence="1">Leg muscle</tissue>
    </source>
</reference>
<dbReference type="EMBL" id="JARBHB010000014">
    <property type="protein sequence ID" value="KAJ8869037.1"/>
    <property type="molecule type" value="Genomic_DNA"/>
</dbReference>
<gene>
    <name evidence="1" type="ORF">PR048_030588</name>
</gene>
<evidence type="ECO:0000313" key="2">
    <source>
        <dbReference type="Proteomes" id="UP001159363"/>
    </source>
</evidence>
<keyword evidence="2" id="KW-1185">Reference proteome</keyword>
<accession>A0ABQ9GC26</accession>
<sequence>MEGKLKMAGKFIKTLNKLEGNVDILVTDKSPLFHTVFDTSWRRLAQSSPSTETADNQCTVNIGKFVHKTVDSSLQRFGRGLVERGEEREIPEKTRRTTASPGTITAWRISQGRPRRDSNPLHHRGPAIEYCHYSPSHLGKPGSIPGGVTPAYPHVGIVPYDAVGQRVFSVTSRFPPPLHSGGPSGLIYALSSGPIKSYYCRRQLNRKVHCTQAQRLARKGAGTLVVRVTVARIDVVPKREGTLPSSGVRETRRCPLVREHLLVRAGQMLRGARWKGGGAETRKRTMLRARIVVAMATGLDRRARAQGLWEPSPHARHIGISPGSFWISRDSAQLSEGPFCNPRMRKKTDFNCITPFRASMQHGMSLAALRHNIQPTATGPFRVTGFSHVKIVRRTMPLIGGFSRGSPVSHPTFTPGLLHSHLTSPSSVLKTSMFRITEISSLAYLAFRS</sequence>